<evidence type="ECO:0000313" key="3">
    <source>
        <dbReference type="EMBL" id="QDC41245.1"/>
    </source>
</evidence>
<keyword evidence="1" id="KW-0808">Transferase</keyword>
<evidence type="ECO:0000313" key="4">
    <source>
        <dbReference type="Proteomes" id="UP000314901"/>
    </source>
</evidence>
<gene>
    <name evidence="3" type="ORF">FIT94_04110</name>
</gene>
<dbReference type="KEGG" id="muv:FIT94_04110"/>
<dbReference type="SUPFAM" id="SSF53756">
    <property type="entry name" value="UDP-Glycosyltransferase/glycogen phosphorylase"/>
    <property type="match status" value="1"/>
</dbReference>
<evidence type="ECO:0000256" key="1">
    <source>
        <dbReference type="ARBA" id="ARBA00022679"/>
    </source>
</evidence>
<dbReference type="InterPro" id="IPR001296">
    <property type="entry name" value="Glyco_trans_1"/>
</dbReference>
<name>A0AAX1EZQ8_9PROT</name>
<dbReference type="PANTHER" id="PTHR46401">
    <property type="entry name" value="GLYCOSYLTRANSFERASE WBBK-RELATED"/>
    <property type="match status" value="1"/>
</dbReference>
<dbReference type="GeneID" id="66285064"/>
<dbReference type="CDD" id="cd03801">
    <property type="entry name" value="GT4_PimA-like"/>
    <property type="match status" value="1"/>
</dbReference>
<reference evidence="3 4" key="1">
    <citation type="journal article" date="2019" name="ISME J.">
        <title>Evolution in action: habitat transition from sediment to the pelagial leads to genome streamlining in Methylophilaceae.</title>
        <authorList>
            <person name="Salcher M."/>
            <person name="Schaefle D."/>
            <person name="Kaspar M."/>
            <person name="Neuenschwander S.M."/>
            <person name="Ghai R."/>
        </authorList>
    </citation>
    <scope>NUCLEOTIDE SEQUENCE [LARGE SCALE GENOMIC DNA]</scope>
    <source>
        <strain evidence="3 4">MMS-RVI-51</strain>
    </source>
</reference>
<dbReference type="PANTHER" id="PTHR46401:SF2">
    <property type="entry name" value="GLYCOSYLTRANSFERASE WBBK-RELATED"/>
    <property type="match status" value="1"/>
</dbReference>
<dbReference type="GO" id="GO:0016757">
    <property type="term" value="F:glycosyltransferase activity"/>
    <property type="evidence" value="ECO:0007669"/>
    <property type="project" value="InterPro"/>
</dbReference>
<sequence>MEINHTPKRVAVRMVPVQPHCFAFGGFELQMINAMAAVRDIGIDASPLDPWSQTNNFNITHFWGFEISHFQTAKWAYLSDKKLIMTMLLSNYSHVNYLRNFFSRLTGSSRLKFQMLNWLSAIAVVNSQQKKYAHLILNIPQDKIHIIPNIVEDIFFDPPSNAHDFEIDIKNYILCTGNICKRKNQLLLVRACRKLGLPLLIVGSSMIGEDDYAKALKDEMSGVKNMIWIQNLKPGSEALASAYKNCIAFALPSHNETQPISALEAAAAGKPLLLGDLPYAQQEYFTNGRLVSPTSIDAITNGLKKIIDSPSNHLVPKEIIEKCRRANIGNSYKNLYEQVLQ</sequence>
<dbReference type="Pfam" id="PF00534">
    <property type="entry name" value="Glycos_transf_1"/>
    <property type="match status" value="1"/>
</dbReference>
<dbReference type="Gene3D" id="3.40.50.2000">
    <property type="entry name" value="Glycogen Phosphorylase B"/>
    <property type="match status" value="2"/>
</dbReference>
<accession>A0AAX1EZQ8</accession>
<dbReference type="AlphaFoldDB" id="A0AAX1EZQ8"/>
<organism evidence="3 4">
    <name type="scientific">Candidatus Methylopumilus universalis</name>
    <dbReference type="NCBI Taxonomy" id="2588536"/>
    <lineage>
        <taxon>Bacteria</taxon>
        <taxon>Pseudomonadati</taxon>
        <taxon>Pseudomonadota</taxon>
        <taxon>Betaproteobacteria</taxon>
        <taxon>Nitrosomonadales</taxon>
        <taxon>Methylophilaceae</taxon>
        <taxon>Candidatus Methylopumilus</taxon>
    </lineage>
</organism>
<dbReference type="GO" id="GO:0009103">
    <property type="term" value="P:lipopolysaccharide biosynthetic process"/>
    <property type="evidence" value="ECO:0007669"/>
    <property type="project" value="TreeGrafter"/>
</dbReference>
<feature type="domain" description="Glycosyl transferase family 1" evidence="2">
    <location>
        <begin position="170"/>
        <end position="311"/>
    </location>
</feature>
<dbReference type="Proteomes" id="UP000314901">
    <property type="component" value="Chromosome"/>
</dbReference>
<dbReference type="EMBL" id="CP040953">
    <property type="protein sequence ID" value="QDC41245.1"/>
    <property type="molecule type" value="Genomic_DNA"/>
</dbReference>
<proteinExistence type="predicted"/>
<dbReference type="RefSeq" id="WP_139867898.1">
    <property type="nucleotide sequence ID" value="NZ_CP040949.1"/>
</dbReference>
<evidence type="ECO:0000259" key="2">
    <source>
        <dbReference type="Pfam" id="PF00534"/>
    </source>
</evidence>
<protein>
    <submittedName>
        <fullName evidence="3">Glycosyltransferase family 4 protein</fullName>
    </submittedName>
</protein>